<dbReference type="PROSITE" id="PS51257">
    <property type="entry name" value="PROKAR_LIPOPROTEIN"/>
    <property type="match status" value="1"/>
</dbReference>
<dbReference type="SUPFAM" id="SSF51905">
    <property type="entry name" value="FAD/NAD(P)-binding domain"/>
    <property type="match status" value="1"/>
</dbReference>
<dbReference type="PRINTS" id="PR00419">
    <property type="entry name" value="ADXRDTASE"/>
</dbReference>
<evidence type="ECO:0008006" key="3">
    <source>
        <dbReference type="Google" id="ProtNLM"/>
    </source>
</evidence>
<reference evidence="1 2" key="1">
    <citation type="submission" date="2020-07" db="EMBL/GenBank/DDBJ databases">
        <title>Metarhizium humberi genome.</title>
        <authorList>
            <person name="Lysoe E."/>
        </authorList>
    </citation>
    <scope>NUCLEOTIDE SEQUENCE [LARGE SCALE GENOMIC DNA]</scope>
    <source>
        <strain evidence="1 2">ESALQ1638</strain>
    </source>
</reference>
<keyword evidence="2" id="KW-1185">Reference proteome</keyword>
<dbReference type="GO" id="GO:0016491">
    <property type="term" value="F:oxidoreductase activity"/>
    <property type="evidence" value="ECO:0007669"/>
    <property type="project" value="TreeGrafter"/>
</dbReference>
<organism evidence="1 2">
    <name type="scientific">Metarhizium humberi</name>
    <dbReference type="NCBI Taxonomy" id="2596975"/>
    <lineage>
        <taxon>Eukaryota</taxon>
        <taxon>Fungi</taxon>
        <taxon>Dikarya</taxon>
        <taxon>Ascomycota</taxon>
        <taxon>Pezizomycotina</taxon>
        <taxon>Sordariomycetes</taxon>
        <taxon>Hypocreomycetidae</taxon>
        <taxon>Hypocreales</taxon>
        <taxon>Clavicipitaceae</taxon>
        <taxon>Metarhizium</taxon>
    </lineage>
</organism>
<dbReference type="Pfam" id="PF13450">
    <property type="entry name" value="NAD_binding_8"/>
    <property type="match status" value="1"/>
</dbReference>
<dbReference type="Gene3D" id="3.50.50.60">
    <property type="entry name" value="FAD/NAD(P)-binding domain"/>
    <property type="match status" value="1"/>
</dbReference>
<name>A0A9P8S5F2_9HYPO</name>
<dbReference type="PANTHER" id="PTHR42923">
    <property type="entry name" value="PROTOPORPHYRINOGEN OXIDASE"/>
    <property type="match status" value="1"/>
</dbReference>
<dbReference type="InterPro" id="IPR036188">
    <property type="entry name" value="FAD/NAD-bd_sf"/>
</dbReference>
<dbReference type="InterPro" id="IPR050464">
    <property type="entry name" value="Zeta_carotene_desat/Oxidored"/>
</dbReference>
<protein>
    <recommendedName>
        <fullName evidence="3">Amine oxidase</fullName>
    </recommendedName>
</protein>
<evidence type="ECO:0000313" key="2">
    <source>
        <dbReference type="Proteomes" id="UP000764110"/>
    </source>
</evidence>
<proteinExistence type="predicted"/>
<dbReference type="Proteomes" id="UP000764110">
    <property type="component" value="Unassembled WGS sequence"/>
</dbReference>
<evidence type="ECO:0000313" key="1">
    <source>
        <dbReference type="EMBL" id="KAH0594229.1"/>
    </source>
</evidence>
<comment type="caution">
    <text evidence="1">The sequence shown here is derived from an EMBL/GenBank/DDBJ whole genome shotgun (WGS) entry which is preliminary data.</text>
</comment>
<gene>
    <name evidence="1" type="ORF">MHUMG1_08068</name>
</gene>
<dbReference type="EMBL" id="JACEFI010000017">
    <property type="protein sequence ID" value="KAH0594229.1"/>
    <property type="molecule type" value="Genomic_DNA"/>
</dbReference>
<sequence length="213" mass="23819">MTGSPRRIAIVGGGIAGIACSWELRKHSARNVRVDIYESESKLGGHANSVPFKGNGTSVDVDTGFIVMDEATYPRFNTFLGDLGIKTIPTDMSFGVTTTDKTFEWSSRSMGSFVATLTLLLSPWVWRLIFDIVRFSLFAEDILYERGTTPRRGEEESCPMSTPLESIGSYLIRRGYSSQFTTYFLIPMVAAPWCIDPDEFSRSFPARPLIHFM</sequence>
<accession>A0A9P8S5F2</accession>
<dbReference type="AlphaFoldDB" id="A0A9P8S5F2"/>
<dbReference type="PANTHER" id="PTHR42923:SF17">
    <property type="entry name" value="AMINE OXIDASE DOMAIN-CONTAINING PROTEIN"/>
    <property type="match status" value="1"/>
</dbReference>